<proteinExistence type="predicted"/>
<evidence type="ECO:0000313" key="2">
    <source>
        <dbReference type="Proteomes" id="UP000036403"/>
    </source>
</evidence>
<keyword evidence="2" id="KW-1185">Reference proteome</keyword>
<gene>
    <name evidence="1" type="ORF">RF55_26147</name>
</gene>
<sequence>MGDWFHVVKITRTSGGFPSQICLYSGGGPYSTIPLKHKRFHQGRLQKNNACYNTMTYKVVLNNTTTNKKKLFLLSLRSDHRD</sequence>
<dbReference type="PaxDb" id="67767-A0A0J7JU02"/>
<protein>
    <submittedName>
        <fullName evidence="1">Uncharacterized protein</fullName>
    </submittedName>
</protein>
<reference evidence="1 2" key="1">
    <citation type="submission" date="2015-04" db="EMBL/GenBank/DDBJ databases">
        <title>Lasius niger genome sequencing.</title>
        <authorList>
            <person name="Konorov E.A."/>
            <person name="Nikitin M.A."/>
            <person name="Kirill M.V."/>
            <person name="Chang P."/>
        </authorList>
    </citation>
    <scope>NUCLEOTIDE SEQUENCE [LARGE SCALE GENOMIC DNA]</scope>
    <source>
        <tissue evidence="1">Whole</tissue>
    </source>
</reference>
<dbReference type="AlphaFoldDB" id="A0A0J7JU02"/>
<accession>A0A0J7JU02</accession>
<name>A0A0J7JU02_LASNI</name>
<evidence type="ECO:0000313" key="1">
    <source>
        <dbReference type="EMBL" id="KMQ81499.1"/>
    </source>
</evidence>
<dbReference type="Proteomes" id="UP000036403">
    <property type="component" value="Unassembled WGS sequence"/>
</dbReference>
<organism evidence="1 2">
    <name type="scientific">Lasius niger</name>
    <name type="common">Black garden ant</name>
    <dbReference type="NCBI Taxonomy" id="67767"/>
    <lineage>
        <taxon>Eukaryota</taxon>
        <taxon>Metazoa</taxon>
        <taxon>Ecdysozoa</taxon>
        <taxon>Arthropoda</taxon>
        <taxon>Hexapoda</taxon>
        <taxon>Insecta</taxon>
        <taxon>Pterygota</taxon>
        <taxon>Neoptera</taxon>
        <taxon>Endopterygota</taxon>
        <taxon>Hymenoptera</taxon>
        <taxon>Apocrita</taxon>
        <taxon>Aculeata</taxon>
        <taxon>Formicoidea</taxon>
        <taxon>Formicidae</taxon>
        <taxon>Formicinae</taxon>
        <taxon>Lasius</taxon>
        <taxon>Lasius</taxon>
    </lineage>
</organism>
<dbReference type="EMBL" id="LBMM01034949">
    <property type="protein sequence ID" value="KMQ81499.1"/>
    <property type="molecule type" value="Genomic_DNA"/>
</dbReference>
<comment type="caution">
    <text evidence="1">The sequence shown here is derived from an EMBL/GenBank/DDBJ whole genome shotgun (WGS) entry which is preliminary data.</text>
</comment>